<reference evidence="4" key="1">
    <citation type="journal article" date="2023" name="Mol. Phylogenet. Evol.">
        <title>Genome-scale phylogeny and comparative genomics of the fungal order Sordariales.</title>
        <authorList>
            <person name="Hensen N."/>
            <person name="Bonometti L."/>
            <person name="Westerberg I."/>
            <person name="Brannstrom I.O."/>
            <person name="Guillou S."/>
            <person name="Cros-Aarteil S."/>
            <person name="Calhoun S."/>
            <person name="Haridas S."/>
            <person name="Kuo A."/>
            <person name="Mondo S."/>
            <person name="Pangilinan J."/>
            <person name="Riley R."/>
            <person name="LaButti K."/>
            <person name="Andreopoulos B."/>
            <person name="Lipzen A."/>
            <person name="Chen C."/>
            <person name="Yan M."/>
            <person name="Daum C."/>
            <person name="Ng V."/>
            <person name="Clum A."/>
            <person name="Steindorff A."/>
            <person name="Ohm R.A."/>
            <person name="Martin F."/>
            <person name="Silar P."/>
            <person name="Natvig D.O."/>
            <person name="Lalanne C."/>
            <person name="Gautier V."/>
            <person name="Ament-Velasquez S.L."/>
            <person name="Kruys A."/>
            <person name="Hutchinson M.I."/>
            <person name="Powell A.J."/>
            <person name="Barry K."/>
            <person name="Miller A.N."/>
            <person name="Grigoriev I.V."/>
            <person name="Debuchy R."/>
            <person name="Gladieux P."/>
            <person name="Hiltunen Thoren M."/>
            <person name="Johannesson H."/>
        </authorList>
    </citation>
    <scope>NUCLEOTIDE SEQUENCE</scope>
    <source>
        <strain evidence="4">CBS 955.72</strain>
    </source>
</reference>
<protein>
    <recommendedName>
        <fullName evidence="3">Glucose-methanol-choline oxidoreductase N-terminal domain-containing protein</fullName>
    </recommendedName>
</protein>
<dbReference type="Pfam" id="PF05199">
    <property type="entry name" value="GMC_oxred_C"/>
    <property type="match status" value="1"/>
</dbReference>
<evidence type="ECO:0000256" key="2">
    <source>
        <dbReference type="PIRSR" id="PIRSR000137-2"/>
    </source>
</evidence>
<evidence type="ECO:0000313" key="4">
    <source>
        <dbReference type="EMBL" id="KAK3349823.1"/>
    </source>
</evidence>
<sequence>MVVLGGLAVVRALSPVANSILHSTLLERGDQLKTEYDYIIVGGGTAGLTVADRLTENSVLVIELGEFRNSSNVTTVGLGNAAFNDPSLQFNFPSVPQLGLNNRTIRVLGGLMLGGSSGVNGMQVHRGQKEDYDRWGSYFGPTSSWSWDGLLPYFKKAWHFHPPEAALAAENNIKYDSKFWGTSSEVHASWPTFTWPFLKTEMAALGEIPGVGYPSDSGAGLPGAFWYPTSADPSPVLRSFSLSGHWDGIEATRSNYHTLTGHRVLRVLIKDGRATGVSFVPANATSQTGANLKTVQARKEVIVSTGTIRTPKILQGSGIGPKKLLQEAGIDVIVDLPGVGSNLQDHSFGVGASFNMTSFPPLPTPNDLNNATFLALAQAEFDANRTGPLTIASANCAAFLSLPVIAPSNFLSIAARYEAQDPAAHLPTHSDPTVVAGYRAQQRALAAALRSNGSAVYNLLLRGAPNEGAVVSLRPLSRGTVSINAADPYFGEVAVDYRALSNPADMDVLVEFTWFTRRLFAETALGGYGPVERAPGRGVATRDGIETWLRGGLNPSVFHPVGTAAMMPRALGGVVDEGLRVYGVQGLSVVDASVMPDLPGAYTQQTVYAVAEKAADLIKARA</sequence>
<evidence type="ECO:0000313" key="5">
    <source>
        <dbReference type="Proteomes" id="UP001275084"/>
    </source>
</evidence>
<accession>A0AAJ0MCS7</accession>
<dbReference type="GO" id="GO:0016614">
    <property type="term" value="F:oxidoreductase activity, acting on CH-OH group of donors"/>
    <property type="evidence" value="ECO:0007669"/>
    <property type="project" value="InterPro"/>
</dbReference>
<reference evidence="4" key="2">
    <citation type="submission" date="2023-06" db="EMBL/GenBank/DDBJ databases">
        <authorList>
            <consortium name="Lawrence Berkeley National Laboratory"/>
            <person name="Haridas S."/>
            <person name="Hensen N."/>
            <person name="Bonometti L."/>
            <person name="Westerberg I."/>
            <person name="Brannstrom I.O."/>
            <person name="Guillou S."/>
            <person name="Cros-Aarteil S."/>
            <person name="Calhoun S."/>
            <person name="Kuo A."/>
            <person name="Mondo S."/>
            <person name="Pangilinan J."/>
            <person name="Riley R."/>
            <person name="Labutti K."/>
            <person name="Andreopoulos B."/>
            <person name="Lipzen A."/>
            <person name="Chen C."/>
            <person name="Yanf M."/>
            <person name="Daum C."/>
            <person name="Ng V."/>
            <person name="Clum A."/>
            <person name="Steindorff A."/>
            <person name="Ohm R."/>
            <person name="Martin F."/>
            <person name="Silar P."/>
            <person name="Natvig D."/>
            <person name="Lalanne C."/>
            <person name="Gautier V."/>
            <person name="Ament-Velasquez S.L."/>
            <person name="Kruys A."/>
            <person name="Hutchinson M.I."/>
            <person name="Powell A.J."/>
            <person name="Barry K."/>
            <person name="Miller A.N."/>
            <person name="Grigoriev I.V."/>
            <person name="Debuchy R."/>
            <person name="Gladieux P."/>
            <person name="Thoren M.H."/>
            <person name="Johannesson H."/>
        </authorList>
    </citation>
    <scope>NUCLEOTIDE SEQUENCE</scope>
    <source>
        <strain evidence="4">CBS 955.72</strain>
    </source>
</reference>
<name>A0AAJ0MCS7_9PEZI</name>
<feature type="binding site" evidence="2">
    <location>
        <position position="264"/>
    </location>
    <ligand>
        <name>FAD</name>
        <dbReference type="ChEBI" id="CHEBI:57692"/>
    </ligand>
</feature>
<dbReference type="EMBL" id="JAUIQD010000005">
    <property type="protein sequence ID" value="KAK3349823.1"/>
    <property type="molecule type" value="Genomic_DNA"/>
</dbReference>
<proteinExistence type="inferred from homology"/>
<dbReference type="AlphaFoldDB" id="A0AAJ0MCS7"/>
<dbReference type="PROSITE" id="PS00624">
    <property type="entry name" value="GMC_OXRED_2"/>
    <property type="match status" value="1"/>
</dbReference>
<evidence type="ECO:0000256" key="1">
    <source>
        <dbReference type="ARBA" id="ARBA00010790"/>
    </source>
</evidence>
<comment type="cofactor">
    <cofactor evidence="2">
        <name>FAD</name>
        <dbReference type="ChEBI" id="CHEBI:57692"/>
    </cofactor>
</comment>
<dbReference type="InterPro" id="IPR000172">
    <property type="entry name" value="GMC_OxRdtase_N"/>
</dbReference>
<dbReference type="SUPFAM" id="SSF51905">
    <property type="entry name" value="FAD/NAD(P)-binding domain"/>
    <property type="match status" value="1"/>
</dbReference>
<dbReference type="Gene3D" id="3.30.560.10">
    <property type="entry name" value="Glucose Oxidase, domain 3"/>
    <property type="match status" value="1"/>
</dbReference>
<dbReference type="InterPro" id="IPR007867">
    <property type="entry name" value="GMC_OxRtase_C"/>
</dbReference>
<dbReference type="InterPro" id="IPR012132">
    <property type="entry name" value="GMC_OxRdtase"/>
</dbReference>
<keyword evidence="2" id="KW-0274">FAD</keyword>
<comment type="caution">
    <text evidence="4">The sequence shown here is derived from an EMBL/GenBank/DDBJ whole genome shotgun (WGS) entry which is preliminary data.</text>
</comment>
<dbReference type="Proteomes" id="UP001275084">
    <property type="component" value="Unassembled WGS sequence"/>
</dbReference>
<dbReference type="InterPro" id="IPR036188">
    <property type="entry name" value="FAD/NAD-bd_sf"/>
</dbReference>
<organism evidence="4 5">
    <name type="scientific">Lasiosphaeria hispida</name>
    <dbReference type="NCBI Taxonomy" id="260671"/>
    <lineage>
        <taxon>Eukaryota</taxon>
        <taxon>Fungi</taxon>
        <taxon>Dikarya</taxon>
        <taxon>Ascomycota</taxon>
        <taxon>Pezizomycotina</taxon>
        <taxon>Sordariomycetes</taxon>
        <taxon>Sordariomycetidae</taxon>
        <taxon>Sordariales</taxon>
        <taxon>Lasiosphaeriaceae</taxon>
        <taxon>Lasiosphaeria</taxon>
    </lineage>
</organism>
<comment type="similarity">
    <text evidence="1">Belongs to the GMC oxidoreductase family.</text>
</comment>
<keyword evidence="2" id="KW-0285">Flavoprotein</keyword>
<dbReference type="PIRSF" id="PIRSF000137">
    <property type="entry name" value="Alcohol_oxidase"/>
    <property type="match status" value="1"/>
</dbReference>
<dbReference type="PANTHER" id="PTHR11552">
    <property type="entry name" value="GLUCOSE-METHANOL-CHOLINE GMC OXIDOREDUCTASE"/>
    <property type="match status" value="1"/>
</dbReference>
<evidence type="ECO:0000259" key="3">
    <source>
        <dbReference type="PROSITE" id="PS00624"/>
    </source>
</evidence>
<dbReference type="GO" id="GO:0050660">
    <property type="term" value="F:flavin adenine dinucleotide binding"/>
    <property type="evidence" value="ECO:0007669"/>
    <property type="project" value="InterPro"/>
</dbReference>
<dbReference type="Gene3D" id="3.50.50.60">
    <property type="entry name" value="FAD/NAD(P)-binding domain"/>
    <property type="match status" value="1"/>
</dbReference>
<keyword evidence="5" id="KW-1185">Reference proteome</keyword>
<feature type="domain" description="Glucose-methanol-choline oxidoreductase N-terminal" evidence="3">
    <location>
        <begin position="306"/>
        <end position="320"/>
    </location>
</feature>
<dbReference type="PANTHER" id="PTHR11552:SF115">
    <property type="entry name" value="DEHYDROGENASE XPTC-RELATED"/>
    <property type="match status" value="1"/>
</dbReference>
<gene>
    <name evidence="4" type="ORF">B0T25DRAFT_610809</name>
</gene>
<dbReference type="SUPFAM" id="SSF54373">
    <property type="entry name" value="FAD-linked reductases, C-terminal domain"/>
    <property type="match status" value="1"/>
</dbReference>
<dbReference type="GO" id="GO:0044550">
    <property type="term" value="P:secondary metabolite biosynthetic process"/>
    <property type="evidence" value="ECO:0007669"/>
    <property type="project" value="TreeGrafter"/>
</dbReference>
<dbReference type="Pfam" id="PF00732">
    <property type="entry name" value="GMC_oxred_N"/>
    <property type="match status" value="2"/>
</dbReference>